<comment type="caution">
    <text evidence="4">The sequence shown here is derived from an EMBL/GenBank/DDBJ whole genome shotgun (WGS) entry which is preliminary data.</text>
</comment>
<accession>A0AAV8YD36</accession>
<evidence type="ECO:0000313" key="4">
    <source>
        <dbReference type="EMBL" id="KAJ8949461.1"/>
    </source>
</evidence>
<dbReference type="AlphaFoldDB" id="A0AAV8YD36"/>
<evidence type="ECO:0000256" key="2">
    <source>
        <dbReference type="ARBA" id="ARBA00022723"/>
    </source>
</evidence>
<name>A0AAV8YD36_9CUCU</name>
<dbReference type="EMBL" id="JAPWTK010000118">
    <property type="protein sequence ID" value="KAJ8949461.1"/>
    <property type="molecule type" value="Genomic_DNA"/>
</dbReference>
<sequence>IWHPEIHCIPSLRIFDWQIDYSEHCFRNLFRYLEIIKTRVDTGTNRRKMVINKTNFPNCLGAIDGKHIRIKMPPCSGSEYFNFKKYFSIILLAVVDADQCFTFVDVGHSGRNSDSNIFFELFFLSKRLENSLLAHEKNFSFHVPNNVIRRKRHTYAIYFCHRFHLEF</sequence>
<keyword evidence="2" id="KW-0479">Metal-binding</keyword>
<organism evidence="4 5">
    <name type="scientific">Aromia moschata</name>
    <dbReference type="NCBI Taxonomy" id="1265417"/>
    <lineage>
        <taxon>Eukaryota</taxon>
        <taxon>Metazoa</taxon>
        <taxon>Ecdysozoa</taxon>
        <taxon>Arthropoda</taxon>
        <taxon>Hexapoda</taxon>
        <taxon>Insecta</taxon>
        <taxon>Pterygota</taxon>
        <taxon>Neoptera</taxon>
        <taxon>Endopterygota</taxon>
        <taxon>Coleoptera</taxon>
        <taxon>Polyphaga</taxon>
        <taxon>Cucujiformia</taxon>
        <taxon>Chrysomeloidea</taxon>
        <taxon>Cerambycidae</taxon>
        <taxon>Cerambycinae</taxon>
        <taxon>Callichromatini</taxon>
        <taxon>Aromia</taxon>
    </lineage>
</organism>
<dbReference type="GO" id="GO:0046872">
    <property type="term" value="F:metal ion binding"/>
    <property type="evidence" value="ECO:0007669"/>
    <property type="project" value="UniProtKB-KW"/>
</dbReference>
<feature type="domain" description="DDE Tnp4" evidence="3">
    <location>
        <begin position="63"/>
        <end position="126"/>
    </location>
</feature>
<dbReference type="InterPro" id="IPR027806">
    <property type="entry name" value="HARBI1_dom"/>
</dbReference>
<proteinExistence type="predicted"/>
<dbReference type="Proteomes" id="UP001162162">
    <property type="component" value="Unassembled WGS sequence"/>
</dbReference>
<dbReference type="Pfam" id="PF13359">
    <property type="entry name" value="DDE_Tnp_4"/>
    <property type="match status" value="1"/>
</dbReference>
<reference evidence="4" key="1">
    <citation type="journal article" date="2023" name="Insect Mol. Biol.">
        <title>Genome sequencing provides insights into the evolution of gene families encoding plant cell wall-degrading enzymes in longhorned beetles.</title>
        <authorList>
            <person name="Shin N.R."/>
            <person name="Okamura Y."/>
            <person name="Kirsch R."/>
            <person name="Pauchet Y."/>
        </authorList>
    </citation>
    <scope>NUCLEOTIDE SEQUENCE</scope>
    <source>
        <strain evidence="4">AMC_N1</strain>
    </source>
</reference>
<evidence type="ECO:0000313" key="5">
    <source>
        <dbReference type="Proteomes" id="UP001162162"/>
    </source>
</evidence>
<protein>
    <recommendedName>
        <fullName evidence="3">DDE Tnp4 domain-containing protein</fullName>
    </recommendedName>
</protein>
<evidence type="ECO:0000256" key="1">
    <source>
        <dbReference type="ARBA" id="ARBA00001968"/>
    </source>
</evidence>
<feature type="non-terminal residue" evidence="4">
    <location>
        <position position="1"/>
    </location>
</feature>
<evidence type="ECO:0000259" key="3">
    <source>
        <dbReference type="Pfam" id="PF13359"/>
    </source>
</evidence>
<gene>
    <name evidence="4" type="ORF">NQ318_007562</name>
</gene>
<comment type="cofactor">
    <cofactor evidence="1">
        <name>a divalent metal cation</name>
        <dbReference type="ChEBI" id="CHEBI:60240"/>
    </cofactor>
</comment>
<keyword evidence="5" id="KW-1185">Reference proteome</keyword>